<dbReference type="Gene3D" id="1.10.8.10">
    <property type="entry name" value="DNA helicase RuvA subunit, C-terminal domain"/>
    <property type="match status" value="1"/>
</dbReference>
<organism evidence="2 3">
    <name type="scientific">Periconia macrospinosa</name>
    <dbReference type="NCBI Taxonomy" id="97972"/>
    <lineage>
        <taxon>Eukaryota</taxon>
        <taxon>Fungi</taxon>
        <taxon>Dikarya</taxon>
        <taxon>Ascomycota</taxon>
        <taxon>Pezizomycotina</taxon>
        <taxon>Dothideomycetes</taxon>
        <taxon>Pleosporomycetidae</taxon>
        <taxon>Pleosporales</taxon>
        <taxon>Massarineae</taxon>
        <taxon>Periconiaceae</taxon>
        <taxon>Periconia</taxon>
    </lineage>
</organism>
<dbReference type="GO" id="GO:0008168">
    <property type="term" value="F:methyltransferase activity"/>
    <property type="evidence" value="ECO:0007669"/>
    <property type="project" value="InterPro"/>
</dbReference>
<evidence type="ECO:0000313" key="3">
    <source>
        <dbReference type="Proteomes" id="UP000244855"/>
    </source>
</evidence>
<feature type="compositionally biased region" description="Polar residues" evidence="1">
    <location>
        <begin position="215"/>
        <end position="224"/>
    </location>
</feature>
<dbReference type="SUPFAM" id="SSF53335">
    <property type="entry name" value="S-adenosyl-L-methionine-dependent methyltransferases"/>
    <property type="match status" value="1"/>
</dbReference>
<dbReference type="PANTHER" id="PTHR18895:SF74">
    <property type="entry name" value="MTRF1L RELEASE FACTOR GLUTAMINE METHYLTRANSFERASE"/>
    <property type="match status" value="1"/>
</dbReference>
<dbReference type="GO" id="GO:0005739">
    <property type="term" value="C:mitochondrion"/>
    <property type="evidence" value="ECO:0007669"/>
    <property type="project" value="TreeGrafter"/>
</dbReference>
<dbReference type="Gene3D" id="3.40.50.150">
    <property type="entry name" value="Vaccinia Virus protein VP39"/>
    <property type="match status" value="1"/>
</dbReference>
<dbReference type="InterPro" id="IPR050320">
    <property type="entry name" value="N5-glutamine_MTase"/>
</dbReference>
<dbReference type="GO" id="GO:0003676">
    <property type="term" value="F:nucleic acid binding"/>
    <property type="evidence" value="ECO:0007669"/>
    <property type="project" value="InterPro"/>
</dbReference>
<feature type="compositionally biased region" description="Polar residues" evidence="1">
    <location>
        <begin position="412"/>
        <end position="421"/>
    </location>
</feature>
<gene>
    <name evidence="2" type="ORF">DM02DRAFT_669457</name>
</gene>
<dbReference type="Proteomes" id="UP000244855">
    <property type="component" value="Unassembled WGS sequence"/>
</dbReference>
<proteinExistence type="predicted"/>
<dbReference type="PANTHER" id="PTHR18895">
    <property type="entry name" value="HEMK METHYLTRANSFERASE"/>
    <property type="match status" value="1"/>
</dbReference>
<keyword evidence="3" id="KW-1185">Reference proteome</keyword>
<dbReference type="OrthoDB" id="269872at2759"/>
<accession>A0A2V1E023</accession>
<dbReference type="STRING" id="97972.A0A2V1E023"/>
<reference evidence="2 3" key="1">
    <citation type="journal article" date="2018" name="Sci. Rep.">
        <title>Comparative genomics provides insights into the lifestyle and reveals functional heterogeneity of dark septate endophytic fungi.</title>
        <authorList>
            <person name="Knapp D.G."/>
            <person name="Nemeth J.B."/>
            <person name="Barry K."/>
            <person name="Hainaut M."/>
            <person name="Henrissat B."/>
            <person name="Johnson J."/>
            <person name="Kuo A."/>
            <person name="Lim J.H.P."/>
            <person name="Lipzen A."/>
            <person name="Nolan M."/>
            <person name="Ohm R.A."/>
            <person name="Tamas L."/>
            <person name="Grigoriev I.V."/>
            <person name="Spatafora J.W."/>
            <person name="Nagy L.G."/>
            <person name="Kovacs G.M."/>
        </authorList>
    </citation>
    <scope>NUCLEOTIDE SEQUENCE [LARGE SCALE GENOMIC DNA]</scope>
    <source>
        <strain evidence="2 3">DSE2036</strain>
    </source>
</reference>
<evidence type="ECO:0000313" key="2">
    <source>
        <dbReference type="EMBL" id="PVI03903.1"/>
    </source>
</evidence>
<dbReference type="AlphaFoldDB" id="A0A2V1E023"/>
<dbReference type="EMBL" id="KZ805326">
    <property type="protein sequence ID" value="PVI03903.1"/>
    <property type="molecule type" value="Genomic_DNA"/>
</dbReference>
<evidence type="ECO:0000256" key="1">
    <source>
        <dbReference type="SAM" id="MobiDB-lite"/>
    </source>
</evidence>
<dbReference type="GO" id="GO:0032259">
    <property type="term" value="P:methylation"/>
    <property type="evidence" value="ECO:0007669"/>
    <property type="project" value="InterPro"/>
</dbReference>
<feature type="region of interest" description="Disordered" evidence="1">
    <location>
        <begin position="403"/>
        <end position="443"/>
    </location>
</feature>
<dbReference type="InterPro" id="IPR002052">
    <property type="entry name" value="DNA_methylase_N6_adenine_CS"/>
</dbReference>
<protein>
    <recommendedName>
        <fullName evidence="4">S-adenosyl-L-methionine-dependent methyltransferase</fullName>
    </recommendedName>
</protein>
<dbReference type="PROSITE" id="PS00092">
    <property type="entry name" value="N6_MTASE"/>
    <property type="match status" value="1"/>
</dbReference>
<name>A0A2V1E023_9PLEO</name>
<evidence type="ECO:0008006" key="4">
    <source>
        <dbReference type="Google" id="ProtNLM"/>
    </source>
</evidence>
<feature type="region of interest" description="Disordered" evidence="1">
    <location>
        <begin position="215"/>
        <end position="237"/>
    </location>
</feature>
<dbReference type="InterPro" id="IPR029063">
    <property type="entry name" value="SAM-dependent_MTases_sf"/>
</dbReference>
<sequence length="472" mass="52052">MPRIATSLLKKAYTLDRLLPPLLRTTRDLQAAVNELRWLREHVESDPKKAISNELRARSKYLKRSSKEAVSNGLRILHEQLKRNPKKAISRQVVRLVRERAKGTPLQYLLGSEYFGDLELACRPGVLIPRQDTANTISHLAQLVRNPNNKLPPELRVLDLCTGSGCIPLLFGHELRKTRRDITYRMLGVDVSTKALALASDNLAAVQSAPGVSNLFSSPKNANSEAEQGEERQEEGKEGKVIANFLSANVLLSPFVAQSDEYYSTPPLFTALNRAGHPRLWDIVISNPPYISPAAYWKTTTRSVRGFEPTLALVPPPQSSAEPWSSLPWIPPPSAVQLFPRTRDGPPTQQGENGDTFYTPLLSIAALVEAKIVLLEIADAEQAVRVARLGKNMNFDGVEIWREQPDVRDGAPSSTSNSTTPEHGGNGDEEQAEGNQEERSEDTIDGIPIVGAGNARCVVFWRGVGATWLGKE</sequence>